<protein>
    <submittedName>
        <fullName evidence="2">Uncharacterized protein</fullName>
    </submittedName>
</protein>
<evidence type="ECO:0000256" key="1">
    <source>
        <dbReference type="SAM" id="Phobius"/>
    </source>
</evidence>
<accession>A0A1L7I9A6</accession>
<dbReference type="EMBL" id="CP016359">
    <property type="protein sequence ID" value="APU70187.1"/>
    <property type="molecule type" value="Genomic_DNA"/>
</dbReference>
<feature type="transmembrane region" description="Helical" evidence="1">
    <location>
        <begin position="16"/>
        <end position="35"/>
    </location>
</feature>
<dbReference type="STRING" id="1229726.GRFL_3463"/>
<dbReference type="AlphaFoldDB" id="A0A1L7I9A6"/>
<name>A0A1L7I9A6_9FLAO</name>
<reference evidence="2 3" key="1">
    <citation type="submission" date="2016-07" db="EMBL/GenBank/DDBJ databases">
        <title>Multi-omics approach to identify versatile polysaccharide utilization systems of a marine flavobacterium Gramella flava.</title>
        <authorList>
            <person name="Tang K."/>
        </authorList>
    </citation>
    <scope>NUCLEOTIDE SEQUENCE [LARGE SCALE GENOMIC DNA]</scope>
    <source>
        <strain evidence="2 3">JLT2011</strain>
    </source>
</reference>
<proteinExistence type="predicted"/>
<keyword evidence="1" id="KW-0812">Transmembrane</keyword>
<keyword evidence="1" id="KW-0472">Membrane</keyword>
<evidence type="ECO:0000313" key="2">
    <source>
        <dbReference type="EMBL" id="APU70187.1"/>
    </source>
</evidence>
<dbReference type="KEGG" id="gfl:GRFL_3463"/>
<keyword evidence="3" id="KW-1185">Reference proteome</keyword>
<gene>
    <name evidence="2" type="ORF">GRFL_3463</name>
</gene>
<sequence>MSVRNSLWLFHSLKTYFYYNMFYLLILDVNPSYYLSIDF</sequence>
<organism evidence="2 3">
    <name type="scientific">Christiangramia flava JLT2011</name>
    <dbReference type="NCBI Taxonomy" id="1229726"/>
    <lineage>
        <taxon>Bacteria</taxon>
        <taxon>Pseudomonadati</taxon>
        <taxon>Bacteroidota</taxon>
        <taxon>Flavobacteriia</taxon>
        <taxon>Flavobacteriales</taxon>
        <taxon>Flavobacteriaceae</taxon>
        <taxon>Christiangramia</taxon>
    </lineage>
</organism>
<evidence type="ECO:0000313" key="3">
    <source>
        <dbReference type="Proteomes" id="UP000186230"/>
    </source>
</evidence>
<dbReference type="Proteomes" id="UP000186230">
    <property type="component" value="Chromosome"/>
</dbReference>
<keyword evidence="1" id="KW-1133">Transmembrane helix</keyword>